<dbReference type="SMART" id="SM00798">
    <property type="entry name" value="AICARFT_IMPCHas"/>
    <property type="match status" value="1"/>
</dbReference>
<keyword evidence="5 8" id="KW-0658">Purine biosynthesis</keyword>
<dbReference type="PANTHER" id="PTHR11692:SF0">
    <property type="entry name" value="BIFUNCTIONAL PURINE BIOSYNTHESIS PROTEIN ATIC"/>
    <property type="match status" value="1"/>
</dbReference>
<dbReference type="PROSITE" id="PS51855">
    <property type="entry name" value="MGS"/>
    <property type="match status" value="1"/>
</dbReference>
<dbReference type="InterPro" id="IPR011607">
    <property type="entry name" value="MGS-like_dom"/>
</dbReference>
<comment type="catalytic activity">
    <reaction evidence="8">
        <text>(6R)-10-formyltetrahydrofolate + 5-amino-1-(5-phospho-beta-D-ribosyl)imidazole-4-carboxamide = 5-formamido-1-(5-phospho-D-ribosyl)imidazole-4-carboxamide + (6S)-5,6,7,8-tetrahydrofolate</text>
        <dbReference type="Rhea" id="RHEA:22192"/>
        <dbReference type="ChEBI" id="CHEBI:57453"/>
        <dbReference type="ChEBI" id="CHEBI:58467"/>
        <dbReference type="ChEBI" id="CHEBI:58475"/>
        <dbReference type="ChEBI" id="CHEBI:195366"/>
        <dbReference type="EC" id="2.1.2.3"/>
    </reaction>
</comment>
<dbReference type="NCBIfam" id="NF002049">
    <property type="entry name" value="PRK00881.1"/>
    <property type="match status" value="1"/>
</dbReference>
<accession>A0A0K2SKN6</accession>
<dbReference type="Gene3D" id="3.40.50.1380">
    <property type="entry name" value="Methylglyoxal synthase-like domain"/>
    <property type="match status" value="1"/>
</dbReference>
<dbReference type="PIRSF" id="PIRSF000414">
    <property type="entry name" value="AICARFT_IMPCHas"/>
    <property type="match status" value="1"/>
</dbReference>
<dbReference type="OrthoDB" id="9802065at2"/>
<evidence type="ECO:0000256" key="2">
    <source>
        <dbReference type="ARBA" id="ARBA00004954"/>
    </source>
</evidence>
<evidence type="ECO:0000256" key="1">
    <source>
        <dbReference type="ARBA" id="ARBA00004844"/>
    </source>
</evidence>
<evidence type="ECO:0000256" key="6">
    <source>
        <dbReference type="ARBA" id="ARBA00022801"/>
    </source>
</evidence>
<dbReference type="InterPro" id="IPR024051">
    <property type="entry name" value="AICAR_Tfase_dup_dom_sf"/>
</dbReference>
<evidence type="ECO:0000313" key="11">
    <source>
        <dbReference type="EMBL" id="BAS27424.1"/>
    </source>
</evidence>
<reference evidence="12" key="2">
    <citation type="journal article" date="2016" name="Int. J. Syst. Evol. Microbiol.">
        <title>Complete genome sequence and cell structure of Limnochorda pilosa, a Gram-negative spore-former within the phylum Firmicutes.</title>
        <authorList>
            <person name="Watanabe M."/>
            <person name="Kojima H."/>
            <person name="Fukui M."/>
        </authorList>
    </citation>
    <scope>NUCLEOTIDE SEQUENCE [LARGE SCALE GENOMIC DNA]</scope>
    <source>
        <strain evidence="12">HC45</strain>
    </source>
</reference>
<evidence type="ECO:0000313" key="12">
    <source>
        <dbReference type="Proteomes" id="UP000065807"/>
    </source>
</evidence>
<dbReference type="InterPro" id="IPR036914">
    <property type="entry name" value="MGS-like_dom_sf"/>
</dbReference>
<dbReference type="EC" id="2.1.2.3" evidence="8"/>
<comment type="domain">
    <text evidence="8">The IMP cyclohydrolase activity resides in the N-terminal region.</text>
</comment>
<dbReference type="HAMAP" id="MF_00139">
    <property type="entry name" value="PurH"/>
    <property type="match status" value="1"/>
</dbReference>
<proteinExistence type="inferred from homology"/>
<feature type="domain" description="MGS-like" evidence="10">
    <location>
        <begin position="1"/>
        <end position="142"/>
    </location>
</feature>
<evidence type="ECO:0000256" key="3">
    <source>
        <dbReference type="ARBA" id="ARBA00007667"/>
    </source>
</evidence>
<dbReference type="PANTHER" id="PTHR11692">
    <property type="entry name" value="BIFUNCTIONAL PURINE BIOSYNTHESIS PROTEIN PURH"/>
    <property type="match status" value="1"/>
</dbReference>
<evidence type="ECO:0000256" key="4">
    <source>
        <dbReference type="ARBA" id="ARBA00022679"/>
    </source>
</evidence>
<dbReference type="InterPro" id="IPR016193">
    <property type="entry name" value="Cytidine_deaminase-like"/>
</dbReference>
<dbReference type="UniPathway" id="UPA00074">
    <property type="reaction ID" value="UER00133"/>
</dbReference>
<dbReference type="InterPro" id="IPR002695">
    <property type="entry name" value="PurH-like"/>
</dbReference>
<evidence type="ECO:0000259" key="10">
    <source>
        <dbReference type="PROSITE" id="PS51855"/>
    </source>
</evidence>
<evidence type="ECO:0000256" key="5">
    <source>
        <dbReference type="ARBA" id="ARBA00022755"/>
    </source>
</evidence>
<dbReference type="PATRIC" id="fig|1555112.3.peg.1612"/>
<protein>
    <recommendedName>
        <fullName evidence="8">Bifunctional purine biosynthesis protein PurH</fullName>
    </recommendedName>
    <domain>
        <recommendedName>
            <fullName evidence="8">Phosphoribosylaminoimidazolecarboxamide formyltransferase</fullName>
            <ecNumber evidence="8">2.1.2.3</ecNumber>
        </recommendedName>
        <alternativeName>
            <fullName evidence="8">AICAR transformylase</fullName>
        </alternativeName>
    </domain>
    <domain>
        <recommendedName>
            <fullName evidence="8">IMP cyclohydrolase</fullName>
            <ecNumber evidence="8">3.5.4.10</ecNumber>
        </recommendedName>
        <alternativeName>
            <fullName evidence="8">ATIC</fullName>
        </alternativeName>
        <alternativeName>
            <fullName evidence="8">IMP synthase</fullName>
        </alternativeName>
        <alternativeName>
            <fullName evidence="8">Inosinicase</fullName>
        </alternativeName>
    </domain>
</protein>
<dbReference type="FunFam" id="3.40.50.1380:FF:000001">
    <property type="entry name" value="Bifunctional purine biosynthesis protein PurH"/>
    <property type="match status" value="1"/>
</dbReference>
<evidence type="ECO:0000256" key="9">
    <source>
        <dbReference type="SAM" id="MobiDB-lite"/>
    </source>
</evidence>
<keyword evidence="6 8" id="KW-0378">Hydrolase</keyword>
<dbReference type="KEGG" id="lpil:LIP_1577"/>
<comment type="catalytic activity">
    <reaction evidence="8">
        <text>IMP + H2O = 5-formamido-1-(5-phospho-D-ribosyl)imidazole-4-carboxamide</text>
        <dbReference type="Rhea" id="RHEA:18445"/>
        <dbReference type="ChEBI" id="CHEBI:15377"/>
        <dbReference type="ChEBI" id="CHEBI:58053"/>
        <dbReference type="ChEBI" id="CHEBI:58467"/>
        <dbReference type="EC" id="3.5.4.10"/>
    </reaction>
</comment>
<keyword evidence="4 8" id="KW-0808">Transferase</keyword>
<dbReference type="STRING" id="1555112.LIP_1577"/>
<dbReference type="EMBL" id="AP014924">
    <property type="protein sequence ID" value="BAS27424.1"/>
    <property type="molecule type" value="Genomic_DNA"/>
</dbReference>
<dbReference type="GO" id="GO:0005829">
    <property type="term" value="C:cytosol"/>
    <property type="evidence" value="ECO:0007669"/>
    <property type="project" value="TreeGrafter"/>
</dbReference>
<organism evidence="11 12">
    <name type="scientific">Limnochorda pilosa</name>
    <dbReference type="NCBI Taxonomy" id="1555112"/>
    <lineage>
        <taxon>Bacteria</taxon>
        <taxon>Bacillati</taxon>
        <taxon>Bacillota</taxon>
        <taxon>Limnochordia</taxon>
        <taxon>Limnochordales</taxon>
        <taxon>Limnochordaceae</taxon>
        <taxon>Limnochorda</taxon>
    </lineage>
</organism>
<feature type="compositionally biased region" description="Low complexity" evidence="9">
    <location>
        <begin position="193"/>
        <end position="213"/>
    </location>
</feature>
<dbReference type="Proteomes" id="UP000065807">
    <property type="component" value="Chromosome"/>
</dbReference>
<reference evidence="12" key="1">
    <citation type="submission" date="2015-07" db="EMBL/GenBank/DDBJ databases">
        <title>Complete genome sequence and phylogenetic analysis of Limnochorda pilosa.</title>
        <authorList>
            <person name="Watanabe M."/>
            <person name="Kojima H."/>
            <person name="Fukui M."/>
        </authorList>
    </citation>
    <scope>NUCLEOTIDE SEQUENCE [LARGE SCALE GENOMIC DNA]</scope>
    <source>
        <strain evidence="12">HC45</strain>
    </source>
</reference>
<dbReference type="SMART" id="SM00851">
    <property type="entry name" value="MGS"/>
    <property type="match status" value="1"/>
</dbReference>
<gene>
    <name evidence="8" type="primary">purH</name>
    <name evidence="11" type="ORF">LIP_1577</name>
</gene>
<dbReference type="CDD" id="cd01421">
    <property type="entry name" value="IMPCH"/>
    <property type="match status" value="1"/>
</dbReference>
<dbReference type="GO" id="GO:0004643">
    <property type="term" value="F:phosphoribosylaminoimidazolecarboxamide formyltransferase activity"/>
    <property type="evidence" value="ECO:0007669"/>
    <property type="project" value="UniProtKB-UniRule"/>
</dbReference>
<dbReference type="GO" id="GO:0003937">
    <property type="term" value="F:IMP cyclohydrolase activity"/>
    <property type="evidence" value="ECO:0007669"/>
    <property type="project" value="UniProtKB-UniRule"/>
</dbReference>
<keyword evidence="12" id="KW-1185">Reference proteome</keyword>
<dbReference type="SUPFAM" id="SSF53927">
    <property type="entry name" value="Cytidine deaminase-like"/>
    <property type="match status" value="1"/>
</dbReference>
<dbReference type="GO" id="GO:0006189">
    <property type="term" value="P:'de novo' IMP biosynthetic process"/>
    <property type="evidence" value="ECO:0007669"/>
    <property type="project" value="UniProtKB-UniRule"/>
</dbReference>
<dbReference type="SUPFAM" id="SSF52335">
    <property type="entry name" value="Methylglyoxal synthase-like"/>
    <property type="match status" value="1"/>
</dbReference>
<dbReference type="EC" id="3.5.4.10" evidence="8"/>
<dbReference type="Pfam" id="PF02142">
    <property type="entry name" value="MGS"/>
    <property type="match status" value="1"/>
</dbReference>
<evidence type="ECO:0000256" key="7">
    <source>
        <dbReference type="ARBA" id="ARBA00023268"/>
    </source>
</evidence>
<feature type="region of interest" description="Disordered" evidence="9">
    <location>
        <begin position="193"/>
        <end position="214"/>
    </location>
</feature>
<dbReference type="Pfam" id="PF01808">
    <property type="entry name" value="AICARFT_IMPCHas"/>
    <property type="match status" value="1"/>
</dbReference>
<keyword evidence="7 8" id="KW-0511">Multifunctional enzyme</keyword>
<comment type="pathway">
    <text evidence="1 8">Purine metabolism; IMP biosynthesis via de novo pathway; IMP from 5-formamido-1-(5-phospho-D-ribosyl)imidazole-4-carboxamide: step 1/1.</text>
</comment>
<dbReference type="RefSeq" id="WP_068136237.1">
    <property type="nucleotide sequence ID" value="NZ_AP014924.1"/>
</dbReference>
<comment type="similarity">
    <text evidence="3 8">Belongs to the PurH family.</text>
</comment>
<evidence type="ECO:0000256" key="8">
    <source>
        <dbReference type="HAMAP-Rule" id="MF_00139"/>
    </source>
</evidence>
<comment type="pathway">
    <text evidence="2 8">Purine metabolism; IMP biosynthesis via de novo pathway; 5-formamido-1-(5-phospho-D-ribosyl)imidazole-4-carboxamide from 5-amino-1-(5-phospho-D-ribosyl)imidazole-4-carboxamide (10-formyl THF route): step 1/1.</text>
</comment>
<name>A0A0K2SKN6_LIMPI</name>
<sequence length="550" mass="57413">MERALISVWSKEGLAELAEALHRRGVELVSTGGTAAHLREAGLPVTELSQATGAPEVLGGRVKSLHPAVYAGILSRRDPSEAADLQAVGARPIDLVCVNLYPFVEQVGEGTPLDEALELIDIGGVSLLRAAAKGFPHVVVLSRPDQYSEFLRRLEEGALDPGYRRLLAAEALERTSAYDRRIAAYLAGRPVGAPSTATAGAPESSGAGAGAPEGAERFPEAFSLRLVRVSPLRYGENPHQAAAFYHPPGPSRGLAAARLLQGRELSFNNLNDASSAWRILDHVAAAAPGQAAAVAVKHTSPCGAGVAGTLEEAFRKAYEADPVSIFGGIVAVNRCVDGATARLMDPVFLEVVAAPGYTPEALGVLGHKKNLRLLDLSGAAGSGEAAAEPEADWEVRPVWGGYLVQAADVADAAPSEWQRVTRAELDPALLPDLRLAWQVARGCISNAVVVAAGGQSLGIGAGQVNRIDAALQALERARARVPGGDLRAAGAVLASDGFFPFPDVVQAAAKAGIRAIVQPGGSKRDEESIEEADRAGIPMLLTGMRHFRHA</sequence>
<dbReference type="Gene3D" id="3.40.140.20">
    <property type="match status" value="2"/>
</dbReference>
<dbReference type="AlphaFoldDB" id="A0A0K2SKN6"/>